<keyword evidence="1" id="KW-0812">Transmembrane</keyword>
<dbReference type="AlphaFoldDB" id="A0A2K1NZF0"/>
<keyword evidence="1" id="KW-1133">Transmembrane helix</keyword>
<comment type="caution">
    <text evidence="2">The sequence shown here is derived from an EMBL/GenBank/DDBJ whole genome shotgun (WGS) entry which is preliminary data.</text>
</comment>
<feature type="transmembrane region" description="Helical" evidence="1">
    <location>
        <begin position="202"/>
        <end position="224"/>
    </location>
</feature>
<feature type="transmembrane region" description="Helical" evidence="1">
    <location>
        <begin position="79"/>
        <end position="99"/>
    </location>
</feature>
<feature type="transmembrane region" description="Helical" evidence="1">
    <location>
        <begin position="150"/>
        <end position="181"/>
    </location>
</feature>
<feature type="transmembrane region" description="Helical" evidence="1">
    <location>
        <begin position="298"/>
        <end position="319"/>
    </location>
</feature>
<dbReference type="EMBL" id="AZRL01000017">
    <property type="protein sequence ID" value="PNR95906.1"/>
    <property type="molecule type" value="Genomic_DNA"/>
</dbReference>
<protein>
    <recommendedName>
        <fullName evidence="4">EpsG family protein</fullName>
    </recommendedName>
</protein>
<feature type="transmembrane region" description="Helical" evidence="1">
    <location>
        <begin position="275"/>
        <end position="292"/>
    </location>
</feature>
<gene>
    <name evidence="2" type="ORF">X929_06890</name>
</gene>
<dbReference type="Proteomes" id="UP000236434">
    <property type="component" value="Unassembled WGS sequence"/>
</dbReference>
<reference evidence="2 3" key="1">
    <citation type="submission" date="2013-12" db="EMBL/GenBank/DDBJ databases">
        <title>Comparative genomics of Petrotoga isolates.</title>
        <authorList>
            <person name="Nesbo C.L."/>
            <person name="Charchuk R."/>
            <person name="Chow K."/>
        </authorList>
    </citation>
    <scope>NUCLEOTIDE SEQUENCE [LARGE SCALE GENOMIC DNA]</scope>
    <source>
        <strain evidence="2 3">DSM 13574</strain>
    </source>
</reference>
<evidence type="ECO:0008006" key="4">
    <source>
        <dbReference type="Google" id="ProtNLM"/>
    </source>
</evidence>
<feature type="transmembrane region" description="Helical" evidence="1">
    <location>
        <begin position="244"/>
        <end position="263"/>
    </location>
</feature>
<feature type="transmembrane region" description="Helical" evidence="1">
    <location>
        <begin position="111"/>
        <end position="144"/>
    </location>
</feature>
<feature type="transmembrane region" description="Helical" evidence="1">
    <location>
        <begin position="326"/>
        <end position="344"/>
    </location>
</feature>
<dbReference type="Pfam" id="PF14897">
    <property type="entry name" value="EpsG"/>
    <property type="match status" value="1"/>
</dbReference>
<dbReference type="OrthoDB" id="49263at2"/>
<accession>A0A2K1NZF0</accession>
<proteinExistence type="predicted"/>
<name>A0A2K1NZF0_9BACT</name>
<evidence type="ECO:0000313" key="2">
    <source>
        <dbReference type="EMBL" id="PNR95906.1"/>
    </source>
</evidence>
<organism evidence="2 3">
    <name type="scientific">Petrotoga olearia DSM 13574</name>
    <dbReference type="NCBI Taxonomy" id="1122955"/>
    <lineage>
        <taxon>Bacteria</taxon>
        <taxon>Thermotogati</taxon>
        <taxon>Thermotogota</taxon>
        <taxon>Thermotogae</taxon>
        <taxon>Petrotogales</taxon>
        <taxon>Petrotogaceae</taxon>
        <taxon>Petrotoga</taxon>
    </lineage>
</organism>
<evidence type="ECO:0000313" key="3">
    <source>
        <dbReference type="Proteomes" id="UP000236434"/>
    </source>
</evidence>
<feature type="transmembrane region" description="Helical" evidence="1">
    <location>
        <begin position="22"/>
        <end position="40"/>
    </location>
</feature>
<keyword evidence="1" id="KW-0472">Membrane</keyword>
<sequence length="346" mass="40623">MILGFLYSLQHLISILVYNKKFKFFFIVSSVTIFIVIYCLKPDTYDIPSYVAAVDSPYFEPLFSFLIILLRPFFNNRNVILAIQFLIGVLTYLSIKLYIKNSKNKVDKCISLIFAFFSTAFTLGVNNGLRQYLASLIVFIAIWFFLNNKIIYSLIIFAFAPFIHLSSSMFYFLIIFIIYFAKKKYFFEKEEPSSRLELSLNINLVRLLFLTISIVLIILLPIIISYTPYARYLNFNITEGRVDFTIKYLPILLIFLLSEYYFGKIKKEDYIFSQLRIVRAFFIIFMFTFIFFNSLNEMASRILSFYFTLEMFILSLSYVKGYRKGALIINLSYAFAINAINVIGKI</sequence>
<dbReference type="InterPro" id="IPR049458">
    <property type="entry name" value="EpsG-like"/>
</dbReference>
<evidence type="ECO:0000256" key="1">
    <source>
        <dbReference type="SAM" id="Phobius"/>
    </source>
</evidence>
<dbReference type="RefSeq" id="WP_103067256.1">
    <property type="nucleotide sequence ID" value="NZ_AZRL01000017.1"/>
</dbReference>